<feature type="transmembrane region" description="Helical" evidence="1">
    <location>
        <begin position="12"/>
        <end position="36"/>
    </location>
</feature>
<comment type="caution">
    <text evidence="2">The sequence shown here is derived from an EMBL/GenBank/DDBJ whole genome shotgun (WGS) entry which is preliminary data.</text>
</comment>
<feature type="transmembrane region" description="Helical" evidence="1">
    <location>
        <begin position="42"/>
        <end position="65"/>
    </location>
</feature>
<protein>
    <submittedName>
        <fullName evidence="2">DUF624 domain-containing protein</fullName>
    </submittedName>
</protein>
<name>A0A940PDB5_9ENTE</name>
<keyword evidence="1" id="KW-0472">Membrane</keyword>
<feature type="transmembrane region" description="Helical" evidence="1">
    <location>
        <begin position="151"/>
        <end position="174"/>
    </location>
</feature>
<sequence length="223" mass="25504">MKPNLMNRFLNTVWLLFLLNLCLVVTNPLIVAAFFIKGSLKLVSLAVGVLLFSPSLTATLFLLNNPVEENVIGMFVRRYRREFKEAVLLGLPTVLLSLVLVVNLIGVKLFPKFQSLSPLFMILLVLVVVFYFYQCLFFANFEMTLKVSFKFALQFFLDNMVLNAGVMLVQLIALFMARQYMGYFCLIGFSGTLFLMNLIVKNKLIKMKQIVNLHEGGMTFEHF</sequence>
<dbReference type="EMBL" id="JAEEGA010000006">
    <property type="protein sequence ID" value="MBP1041421.1"/>
    <property type="molecule type" value="Genomic_DNA"/>
</dbReference>
<evidence type="ECO:0000256" key="1">
    <source>
        <dbReference type="SAM" id="Phobius"/>
    </source>
</evidence>
<dbReference type="Proteomes" id="UP000674938">
    <property type="component" value="Unassembled WGS sequence"/>
</dbReference>
<organism evidence="2 3">
    <name type="scientific">Vagococcus allomyrinae</name>
    <dbReference type="NCBI Taxonomy" id="2794353"/>
    <lineage>
        <taxon>Bacteria</taxon>
        <taxon>Bacillati</taxon>
        <taxon>Bacillota</taxon>
        <taxon>Bacilli</taxon>
        <taxon>Lactobacillales</taxon>
        <taxon>Enterococcaceae</taxon>
        <taxon>Vagococcus</taxon>
    </lineage>
</organism>
<feature type="transmembrane region" description="Helical" evidence="1">
    <location>
        <begin position="180"/>
        <end position="200"/>
    </location>
</feature>
<dbReference type="RefSeq" id="WP_209527352.1">
    <property type="nucleotide sequence ID" value="NZ_JAEEGA010000006.1"/>
</dbReference>
<feature type="transmembrane region" description="Helical" evidence="1">
    <location>
        <begin position="86"/>
        <end position="107"/>
    </location>
</feature>
<gene>
    <name evidence="2" type="ORF">I6N95_10430</name>
</gene>
<proteinExistence type="predicted"/>
<feature type="transmembrane region" description="Helical" evidence="1">
    <location>
        <begin position="119"/>
        <end position="139"/>
    </location>
</feature>
<evidence type="ECO:0000313" key="2">
    <source>
        <dbReference type="EMBL" id="MBP1041421.1"/>
    </source>
</evidence>
<keyword evidence="3" id="KW-1185">Reference proteome</keyword>
<evidence type="ECO:0000313" key="3">
    <source>
        <dbReference type="Proteomes" id="UP000674938"/>
    </source>
</evidence>
<keyword evidence="1" id="KW-1133">Transmembrane helix</keyword>
<reference evidence="2" key="1">
    <citation type="submission" date="2020-12" db="EMBL/GenBank/DDBJ databases">
        <title>Vagococcus allomyrinae sp. nov. and Enterococcus lavae sp. nov., isolated from the larvae of Allomyrina dichotoma.</title>
        <authorList>
            <person name="Lee S.D."/>
        </authorList>
    </citation>
    <scope>NUCLEOTIDE SEQUENCE</scope>
    <source>
        <strain evidence="2">BWB3-3</strain>
    </source>
</reference>
<accession>A0A940PDB5</accession>
<dbReference type="AlphaFoldDB" id="A0A940PDB5"/>
<keyword evidence="1" id="KW-0812">Transmembrane</keyword>